<dbReference type="EMBL" id="FQZF01000020">
    <property type="protein sequence ID" value="SHJ78231.1"/>
    <property type="molecule type" value="Genomic_DNA"/>
</dbReference>
<dbReference type="GO" id="GO:0005524">
    <property type="term" value="F:ATP binding"/>
    <property type="evidence" value="ECO:0007669"/>
    <property type="project" value="UniProtKB-KW"/>
</dbReference>
<dbReference type="PANTHER" id="PTHR46566:SF5">
    <property type="entry name" value="1-PHOSPHOFRUCTOKINASE"/>
    <property type="match status" value="1"/>
</dbReference>
<name>A0A1M6M477_9PROT</name>
<dbReference type="InterPro" id="IPR011611">
    <property type="entry name" value="PfkB_dom"/>
</dbReference>
<evidence type="ECO:0000256" key="6">
    <source>
        <dbReference type="PIRNR" id="PIRNR000535"/>
    </source>
</evidence>
<evidence type="ECO:0000259" key="7">
    <source>
        <dbReference type="Pfam" id="PF00294"/>
    </source>
</evidence>
<keyword evidence="2 6" id="KW-0808">Transferase</keyword>
<dbReference type="STRING" id="198092.SAMN02745194_03352"/>
<gene>
    <name evidence="8" type="ORF">SAMN02745194_03352</name>
</gene>
<dbReference type="PANTHER" id="PTHR46566">
    <property type="entry name" value="1-PHOSPHOFRUCTOKINASE-RELATED"/>
    <property type="match status" value="1"/>
</dbReference>
<evidence type="ECO:0000256" key="5">
    <source>
        <dbReference type="ARBA" id="ARBA00022840"/>
    </source>
</evidence>
<dbReference type="GO" id="GO:0008662">
    <property type="term" value="F:1-phosphofructokinase activity"/>
    <property type="evidence" value="ECO:0007669"/>
    <property type="project" value="InterPro"/>
</dbReference>
<keyword evidence="5" id="KW-0067">ATP-binding</keyword>
<dbReference type="GO" id="GO:0016052">
    <property type="term" value="P:carbohydrate catabolic process"/>
    <property type="evidence" value="ECO:0007669"/>
    <property type="project" value="UniProtKB-ARBA"/>
</dbReference>
<dbReference type="NCBIfam" id="TIGR03168">
    <property type="entry name" value="1-PFK"/>
    <property type="match status" value="1"/>
</dbReference>
<feature type="domain" description="Carbohydrate kinase PfkB" evidence="7">
    <location>
        <begin position="18"/>
        <end position="291"/>
    </location>
</feature>
<evidence type="ECO:0000313" key="8">
    <source>
        <dbReference type="EMBL" id="SHJ78231.1"/>
    </source>
</evidence>
<dbReference type="GO" id="GO:0044281">
    <property type="term" value="P:small molecule metabolic process"/>
    <property type="evidence" value="ECO:0007669"/>
    <property type="project" value="UniProtKB-ARBA"/>
</dbReference>
<protein>
    <recommendedName>
        <fullName evidence="6">Phosphofructokinase</fullName>
    </recommendedName>
</protein>
<dbReference type="RefSeq" id="WP_175562661.1">
    <property type="nucleotide sequence ID" value="NZ_FQZF01000020.1"/>
</dbReference>
<evidence type="ECO:0000256" key="2">
    <source>
        <dbReference type="ARBA" id="ARBA00022679"/>
    </source>
</evidence>
<dbReference type="PIRSF" id="PIRSF000535">
    <property type="entry name" value="1PFK/6PFK/LacC"/>
    <property type="match status" value="1"/>
</dbReference>
<dbReference type="AlphaFoldDB" id="A0A1M6M477"/>
<dbReference type="SUPFAM" id="SSF53613">
    <property type="entry name" value="Ribokinase-like"/>
    <property type="match status" value="1"/>
</dbReference>
<dbReference type="InterPro" id="IPR017583">
    <property type="entry name" value="Tagatose/fructose_Pkinase"/>
</dbReference>
<dbReference type="Pfam" id="PF00294">
    <property type="entry name" value="PfkB"/>
    <property type="match status" value="1"/>
</dbReference>
<evidence type="ECO:0000256" key="4">
    <source>
        <dbReference type="ARBA" id="ARBA00022777"/>
    </source>
</evidence>
<evidence type="ECO:0000256" key="3">
    <source>
        <dbReference type="ARBA" id="ARBA00022741"/>
    </source>
</evidence>
<dbReference type="NCBIfam" id="TIGR03828">
    <property type="entry name" value="pfkB"/>
    <property type="match status" value="1"/>
</dbReference>
<dbReference type="Gene3D" id="3.40.1190.20">
    <property type="match status" value="1"/>
</dbReference>
<reference evidence="8 9" key="1">
    <citation type="submission" date="2016-11" db="EMBL/GenBank/DDBJ databases">
        <authorList>
            <person name="Jaros S."/>
            <person name="Januszkiewicz K."/>
            <person name="Wedrychowicz H."/>
        </authorList>
    </citation>
    <scope>NUCLEOTIDE SEQUENCE [LARGE SCALE GENOMIC DNA]</scope>
    <source>
        <strain evidence="8 9">DSM 14916</strain>
    </source>
</reference>
<dbReference type="InterPro" id="IPR022463">
    <property type="entry name" value="1-PFruKinase"/>
</dbReference>
<sequence>MRPVLTVTPNPALDLTTRLDVLTPGAVNRVREAQEDPGGKGINVAGFLASQAAPVPVRATGWLGEGNAAVFRAFLAQGGVDDRFLSVPGSTRTNVKIVEDDERVTDLNFPGFTVDAAAEAALLRAVREAAAGAGWVALCGSLPKGASPDLHARMLAEARQAGAKVLLDASGPPFAAGLAARPDCIKPNGEELGELLGERIAGVADAAAALGKVQARGVATVIVSLGAEGAVFAEGDRRVHAVGRPRALRSTVGAGDAMVAGWLMGGLRGLDLAERARLATAFSLGALSTLGPRLPDAAEIASLADLVEVETLPDAA</sequence>
<proteinExistence type="inferred from homology"/>
<dbReference type="Proteomes" id="UP000184387">
    <property type="component" value="Unassembled WGS sequence"/>
</dbReference>
<comment type="similarity">
    <text evidence="1 6">Belongs to the carbohydrate kinase PfkB family.</text>
</comment>
<accession>A0A1M6M477</accession>
<keyword evidence="4 8" id="KW-0418">Kinase</keyword>
<evidence type="ECO:0000256" key="1">
    <source>
        <dbReference type="ARBA" id="ARBA00010688"/>
    </source>
</evidence>
<keyword evidence="3" id="KW-0547">Nucleotide-binding</keyword>
<dbReference type="FunFam" id="3.40.1190.20:FF:000001">
    <property type="entry name" value="Phosphofructokinase"/>
    <property type="match status" value="1"/>
</dbReference>
<organism evidence="8 9">
    <name type="scientific">Muricoccus roseus</name>
    <dbReference type="NCBI Taxonomy" id="198092"/>
    <lineage>
        <taxon>Bacteria</taxon>
        <taxon>Pseudomonadati</taxon>
        <taxon>Pseudomonadota</taxon>
        <taxon>Alphaproteobacteria</taxon>
        <taxon>Acetobacterales</taxon>
        <taxon>Roseomonadaceae</taxon>
        <taxon>Muricoccus</taxon>
    </lineage>
</organism>
<dbReference type="InterPro" id="IPR029056">
    <property type="entry name" value="Ribokinase-like"/>
</dbReference>
<evidence type="ECO:0000313" key="9">
    <source>
        <dbReference type="Proteomes" id="UP000184387"/>
    </source>
</evidence>
<dbReference type="CDD" id="cd01164">
    <property type="entry name" value="FruK_PfkB_like"/>
    <property type="match status" value="1"/>
</dbReference>
<keyword evidence="9" id="KW-1185">Reference proteome</keyword>
<dbReference type="GO" id="GO:0005829">
    <property type="term" value="C:cytosol"/>
    <property type="evidence" value="ECO:0007669"/>
    <property type="project" value="TreeGrafter"/>
</dbReference>